<dbReference type="Pfam" id="PF00612">
    <property type="entry name" value="IQ"/>
    <property type="match status" value="2"/>
</dbReference>
<dbReference type="InterPro" id="IPR001611">
    <property type="entry name" value="Leu-rich_rpt"/>
</dbReference>
<reference evidence="2 3" key="1">
    <citation type="journal article" date="2017" name="PLoS Biol.">
        <title>The sea cucumber genome provides insights into morphological evolution and visceral regeneration.</title>
        <authorList>
            <person name="Zhang X."/>
            <person name="Sun L."/>
            <person name="Yuan J."/>
            <person name="Sun Y."/>
            <person name="Gao Y."/>
            <person name="Zhang L."/>
            <person name="Li S."/>
            <person name="Dai H."/>
            <person name="Hamel J.F."/>
            <person name="Liu C."/>
            <person name="Yu Y."/>
            <person name="Liu S."/>
            <person name="Lin W."/>
            <person name="Guo K."/>
            <person name="Jin S."/>
            <person name="Xu P."/>
            <person name="Storey K.B."/>
            <person name="Huan P."/>
            <person name="Zhang T."/>
            <person name="Zhou Y."/>
            <person name="Zhang J."/>
            <person name="Lin C."/>
            <person name="Li X."/>
            <person name="Xing L."/>
            <person name="Huo D."/>
            <person name="Sun M."/>
            <person name="Wang L."/>
            <person name="Mercier A."/>
            <person name="Li F."/>
            <person name="Yang H."/>
            <person name="Xiang J."/>
        </authorList>
    </citation>
    <scope>NUCLEOTIDE SEQUENCE [LARGE SCALE GENOMIC DNA]</scope>
    <source>
        <strain evidence="2">Shaxun</strain>
        <tissue evidence="2">Muscle</tissue>
    </source>
</reference>
<protein>
    <recommendedName>
        <fullName evidence="4">Leucine-rich repeat and IQ domain-containing protein 3</fullName>
    </recommendedName>
</protein>
<feature type="region of interest" description="Disordered" evidence="1">
    <location>
        <begin position="366"/>
        <end position="389"/>
    </location>
</feature>
<organism evidence="2 3">
    <name type="scientific">Stichopus japonicus</name>
    <name type="common">Sea cucumber</name>
    <dbReference type="NCBI Taxonomy" id="307972"/>
    <lineage>
        <taxon>Eukaryota</taxon>
        <taxon>Metazoa</taxon>
        <taxon>Echinodermata</taxon>
        <taxon>Eleutherozoa</taxon>
        <taxon>Echinozoa</taxon>
        <taxon>Holothuroidea</taxon>
        <taxon>Aspidochirotacea</taxon>
        <taxon>Aspidochirotida</taxon>
        <taxon>Stichopodidae</taxon>
        <taxon>Apostichopus</taxon>
    </lineage>
</organism>
<dbReference type="Proteomes" id="UP000230750">
    <property type="component" value="Unassembled WGS sequence"/>
</dbReference>
<dbReference type="InterPro" id="IPR052859">
    <property type="entry name" value="LRR-IQ_domain_protein"/>
</dbReference>
<dbReference type="STRING" id="307972.A0A2G8KNH0"/>
<evidence type="ECO:0000313" key="2">
    <source>
        <dbReference type="EMBL" id="PIK49566.1"/>
    </source>
</evidence>
<sequence length="529" mass="59935">MLQTPNKNSQLVAWLQEQQKPHRLREVMAKERHLEFIKHAEERGYLLSPSQGFLREQYCSDEGDSSIDDILQVQLSNMRLKDVGDVGFCRSLQYCSLPGNYITNFEALKTCQSLVRLDLHDNQISTLPGPKFWQCLPELKVLYLHNNSIGRLSCLQNLGSSPNLQILTLFDTPISLKKSYRHHVVNSIFTLKALDFHVISDEEIIEDAEFGSHFSAMHSFFQYNPLLNLKKERSIRQEKETVRQILLQVSLIQAKHSPVIIIQRYIRGFLGRCRARRLVANRIWAAVAIQRYWRKYKGYKYASKKLKKRLASGKGAKKASTPLEPKAVHEMSTLPAPSHAKSSIPSTTNREADLAVRSKLDYDTYMKNRRPGSISPGLQSLDNQRSGMTPLDRPQVAIVQNLDRNTPSPTGRIRANIMIDLTKLESAHQLVPIQSSISGIHQMGCATQVMVPNSSGLLQPQDIKKDANKLKAELSGSTPKKQRPITVHEMLGPQVDRNLSRETEDSWEEESPPIKFRIAVLSLCSIAAT</sequence>
<evidence type="ECO:0008006" key="4">
    <source>
        <dbReference type="Google" id="ProtNLM"/>
    </source>
</evidence>
<dbReference type="PROSITE" id="PS50096">
    <property type="entry name" value="IQ"/>
    <property type="match status" value="1"/>
</dbReference>
<dbReference type="OrthoDB" id="676979at2759"/>
<comment type="caution">
    <text evidence="2">The sequence shown here is derived from an EMBL/GenBank/DDBJ whole genome shotgun (WGS) entry which is preliminary data.</text>
</comment>
<dbReference type="Pfam" id="PF14580">
    <property type="entry name" value="LRR_9"/>
    <property type="match status" value="1"/>
</dbReference>
<dbReference type="Gene3D" id="1.20.5.190">
    <property type="match status" value="1"/>
</dbReference>
<dbReference type="PANTHER" id="PTHR46723:SF1">
    <property type="entry name" value="LEUCINE-RICH REPEAT AND IQ DOMAIN-CONTAINING PROTEIN 3"/>
    <property type="match status" value="1"/>
</dbReference>
<keyword evidence="3" id="KW-1185">Reference proteome</keyword>
<dbReference type="EMBL" id="MRZV01000459">
    <property type="protein sequence ID" value="PIK49566.1"/>
    <property type="molecule type" value="Genomic_DNA"/>
</dbReference>
<evidence type="ECO:0000256" key="1">
    <source>
        <dbReference type="SAM" id="MobiDB-lite"/>
    </source>
</evidence>
<dbReference type="InterPro" id="IPR000048">
    <property type="entry name" value="IQ_motif_EF-hand-BS"/>
</dbReference>
<accession>A0A2G8KNH0</accession>
<dbReference type="InterPro" id="IPR027417">
    <property type="entry name" value="P-loop_NTPase"/>
</dbReference>
<dbReference type="SUPFAM" id="SSF52540">
    <property type="entry name" value="P-loop containing nucleoside triphosphate hydrolases"/>
    <property type="match status" value="1"/>
</dbReference>
<gene>
    <name evidence="2" type="ORF">BSL78_13544</name>
</gene>
<feature type="compositionally biased region" description="Polar residues" evidence="1">
    <location>
        <begin position="340"/>
        <end position="349"/>
    </location>
</feature>
<name>A0A2G8KNH0_STIJA</name>
<feature type="compositionally biased region" description="Polar residues" evidence="1">
    <location>
        <begin position="376"/>
        <end position="387"/>
    </location>
</feature>
<evidence type="ECO:0000313" key="3">
    <source>
        <dbReference type="Proteomes" id="UP000230750"/>
    </source>
</evidence>
<dbReference type="PANTHER" id="PTHR46723">
    <property type="entry name" value="LEUCINE-RICH REPEAT AND IQ DOMAIN-CONTAINING PROTEIN 3"/>
    <property type="match status" value="1"/>
</dbReference>
<dbReference type="Gene3D" id="3.80.10.10">
    <property type="entry name" value="Ribonuclease Inhibitor"/>
    <property type="match status" value="1"/>
</dbReference>
<feature type="region of interest" description="Disordered" evidence="1">
    <location>
        <begin position="310"/>
        <end position="350"/>
    </location>
</feature>
<dbReference type="SUPFAM" id="SSF52058">
    <property type="entry name" value="L domain-like"/>
    <property type="match status" value="1"/>
</dbReference>
<dbReference type="PROSITE" id="PS51450">
    <property type="entry name" value="LRR"/>
    <property type="match status" value="2"/>
</dbReference>
<dbReference type="AlphaFoldDB" id="A0A2G8KNH0"/>
<dbReference type="InterPro" id="IPR032675">
    <property type="entry name" value="LRR_dom_sf"/>
</dbReference>
<proteinExistence type="predicted"/>